<feature type="compositionally biased region" description="Basic residues" evidence="1">
    <location>
        <begin position="1"/>
        <end position="18"/>
    </location>
</feature>
<name>A0A9P6W8Z3_MAUEX</name>
<evidence type="ECO:0000313" key="3">
    <source>
        <dbReference type="Proteomes" id="UP000750334"/>
    </source>
</evidence>
<protein>
    <submittedName>
        <fullName evidence="2">Uncharacterized protein</fullName>
    </submittedName>
</protein>
<organism evidence="2 3">
    <name type="scientific">Maudiozyma exigua</name>
    <name type="common">Yeast</name>
    <name type="synonym">Kazachstania exigua</name>
    <dbReference type="NCBI Taxonomy" id="34358"/>
    <lineage>
        <taxon>Eukaryota</taxon>
        <taxon>Fungi</taxon>
        <taxon>Dikarya</taxon>
        <taxon>Ascomycota</taxon>
        <taxon>Saccharomycotina</taxon>
        <taxon>Saccharomycetes</taxon>
        <taxon>Saccharomycetales</taxon>
        <taxon>Saccharomycetaceae</taxon>
        <taxon>Maudiozyma</taxon>
    </lineage>
</organism>
<evidence type="ECO:0000313" key="2">
    <source>
        <dbReference type="EMBL" id="KAG0665453.1"/>
    </source>
</evidence>
<proteinExistence type="predicted"/>
<gene>
    <name evidence="2" type="ORF">C6P45_000450</name>
</gene>
<keyword evidence="3" id="KW-1185">Reference proteome</keyword>
<feature type="region of interest" description="Disordered" evidence="1">
    <location>
        <begin position="1"/>
        <end position="29"/>
    </location>
</feature>
<sequence length="295" mass="34378">MQLRTRKTKKASVLKSKKSKNESTNLKTTNSSHIVHHNNITKSNIIPKKPRKNINKKDEELNKKMKGVVLTRPFYKSQTNYRDESSSITPIQKLRDISSTLEKLIPIQQNLYYENLSGPQFLGPRNFETLKLPSDIQKLKNISSGVNDFIQYKESVENAEEKLKLNPDAVTDTVYTPIITDERLKEIRMLSQFQNIPEYDMIDRLANIHGINIKDTNCIRHLNIKQNLDSNFINKNEVNVISKRLEKKLQKERNNNVAWPNKMKLKKIQKQQKQSGNPDLSRKIRFIDVPLFNPN</sequence>
<dbReference type="EMBL" id="PUHR01000112">
    <property type="protein sequence ID" value="KAG0665453.1"/>
    <property type="molecule type" value="Genomic_DNA"/>
</dbReference>
<dbReference type="Proteomes" id="UP000750334">
    <property type="component" value="Unassembled WGS sequence"/>
</dbReference>
<comment type="caution">
    <text evidence="2">The sequence shown here is derived from an EMBL/GenBank/DDBJ whole genome shotgun (WGS) entry which is preliminary data.</text>
</comment>
<accession>A0A9P6W8Z3</accession>
<dbReference type="OrthoDB" id="4067097at2759"/>
<reference evidence="2 3" key="1">
    <citation type="submission" date="2020-11" db="EMBL/GenBank/DDBJ databases">
        <title>Kefir isolates.</title>
        <authorList>
            <person name="Marcisauskas S."/>
            <person name="Kim Y."/>
            <person name="Blasche S."/>
        </authorList>
    </citation>
    <scope>NUCLEOTIDE SEQUENCE [LARGE SCALE GENOMIC DNA]</scope>
    <source>
        <strain evidence="2 3">OG2</strain>
    </source>
</reference>
<dbReference type="AlphaFoldDB" id="A0A9P6W8Z3"/>
<evidence type="ECO:0000256" key="1">
    <source>
        <dbReference type="SAM" id="MobiDB-lite"/>
    </source>
</evidence>